<dbReference type="AlphaFoldDB" id="A0AAW0EL92"/>
<accession>A0AAW0EL92</accession>
<feature type="compositionally biased region" description="Low complexity" evidence="1">
    <location>
        <begin position="81"/>
        <end position="91"/>
    </location>
</feature>
<protein>
    <submittedName>
        <fullName evidence="2">Uncharacterized protein</fullName>
    </submittedName>
</protein>
<feature type="region of interest" description="Disordered" evidence="1">
    <location>
        <begin position="1"/>
        <end position="161"/>
    </location>
</feature>
<feature type="region of interest" description="Disordered" evidence="1">
    <location>
        <begin position="412"/>
        <end position="431"/>
    </location>
</feature>
<comment type="caution">
    <text evidence="2">The sequence shown here is derived from an EMBL/GenBank/DDBJ whole genome shotgun (WGS) entry which is preliminary data.</text>
</comment>
<evidence type="ECO:0000256" key="1">
    <source>
        <dbReference type="SAM" id="MobiDB-lite"/>
    </source>
</evidence>
<dbReference type="InterPro" id="IPR052145">
    <property type="entry name" value="Mediator/Homeobox_domain"/>
</dbReference>
<feature type="compositionally biased region" description="Polar residues" evidence="1">
    <location>
        <begin position="704"/>
        <end position="717"/>
    </location>
</feature>
<evidence type="ECO:0000313" key="2">
    <source>
        <dbReference type="EMBL" id="KAK7194822.1"/>
    </source>
</evidence>
<sequence length="1210" mass="127585">MSGALERCCSVGGGSGAQRSREDNGNGGAAPVAPWLSDHGLWSSSPSTTSSATPTRTRTEVVQQQQQPHSCPPRQPAQGSDDAAAPTVTTPADDKVCEEPRHVSLVSSSSRGAVAADSAPHRHDGTSDLASPSPMLAEAPPPLRLTTPSPPPPPPPPHTTRVRCVHGDLPVRYRDVPAYCCRYCAYTVCTSCWTPPPSPAASTTATAAAATPPGAAAAAASWLDALTASPATAVRSGRATGPTPSTPTGGGAPALSATHACHRCGRECLAREEALLHEWRCEGPPTTPMRQHSSFSHRVYDTVNLNTYYSMRANGAARLASTQPLLAQVHAVFACRAPDAAPAGLPLRITQHCHPDPVAGDAAVSLDRCDEGGSFIFSVHNPRVAVQLVWCAVDLAACEEAPAYALPQPLHSSSSSSSSARGTVTLPPSSSTTPLLLWWCPPSLPGLPARRYRMNLPCGLYANTRTHALALFLASDIFQKATTQLSTTTTISAAATATAMASSDALLLTSEVVAPSATLRALLLVHIMHHMASTPSASAGAPPRPPSTPTSAVAADDSNDAAAAAPMRRGPHELASPELLLCVDHLLHGRSIAVYGATSKHFFLGHVAHSAQLRSFHVMTVDALGSGAAAGQSGPSTAQQLIAVEAVVAQRRRSWWWRQRGGGGGGGAVGKRHRDTVDVDNDDDAMATRRRQRQQQQRGADLQQPLSSMSERTTVTDATDRPLVERAALAGDTARSPAVARDTTVAAVVDVDHSSSSSSSVSPPLTGGTARDRASESLAVAATPARGTVLELGPSPSRTLLQCTPPPLPPLMSPVPAFFAALRRAATCSPDALVADSAVPPQPQQQEQQQQLQLQLLHLSALEGLETGVVGSLHSPRLLSEQQQQQQQQHFGSSAVDVTWQAPLLRFASDATRLAALRAVRRHHPSRRCVRWVSLPSTTAAALLAEQHRASPSATTDTAVAPRMHLVDAHRLRPGWSPPVLLVLHNVDQLDAEASARLLWLLRAELSDSQTHVQLLCSFDNPRWPLTPLAAALERLGVCALQLRSLLLPRVHETRHVKSMRLLMDAEAAAGATTTSSSTAIGSGGGSHVLHDTMRRVLLSLPLAFCALLRVLVDVQEEMGEGQRIPLFTAKEALEQHGTMVSQARLKALLQELTSNRIAVYDMAEHALTVVQPRKLRKALDEVTAHRASAANAAAPAEAHVNAARGGMSK</sequence>
<dbReference type="EMBL" id="JAECZO010000043">
    <property type="protein sequence ID" value="KAK7194822.1"/>
    <property type="molecule type" value="Genomic_DNA"/>
</dbReference>
<organism evidence="2 3">
    <name type="scientific">Novymonas esmeraldas</name>
    <dbReference type="NCBI Taxonomy" id="1808958"/>
    <lineage>
        <taxon>Eukaryota</taxon>
        <taxon>Discoba</taxon>
        <taxon>Euglenozoa</taxon>
        <taxon>Kinetoplastea</taxon>
        <taxon>Metakinetoplastina</taxon>
        <taxon>Trypanosomatida</taxon>
        <taxon>Trypanosomatidae</taxon>
        <taxon>Novymonas</taxon>
    </lineage>
</organism>
<name>A0AAW0EL92_9TRYP</name>
<feature type="compositionally biased region" description="Low complexity" evidence="1">
    <location>
        <begin position="43"/>
        <end position="56"/>
    </location>
</feature>
<keyword evidence="3" id="KW-1185">Reference proteome</keyword>
<feature type="region of interest" description="Disordered" evidence="1">
    <location>
        <begin position="534"/>
        <end position="554"/>
    </location>
</feature>
<dbReference type="Proteomes" id="UP001430356">
    <property type="component" value="Unassembled WGS sequence"/>
</dbReference>
<feature type="region of interest" description="Disordered" evidence="1">
    <location>
        <begin position="751"/>
        <end position="773"/>
    </location>
</feature>
<gene>
    <name evidence="2" type="ORF">NESM_000402800</name>
</gene>
<feature type="compositionally biased region" description="Basic and acidic residues" evidence="1">
    <location>
        <begin position="92"/>
        <end position="102"/>
    </location>
</feature>
<proteinExistence type="predicted"/>
<feature type="region of interest" description="Disordered" evidence="1">
    <location>
        <begin position="658"/>
        <end position="722"/>
    </location>
</feature>
<dbReference type="PANTHER" id="PTHR24330">
    <property type="entry name" value="HOMEOBOX PROTEIN BARH-LIKE"/>
    <property type="match status" value="1"/>
</dbReference>
<evidence type="ECO:0000313" key="3">
    <source>
        <dbReference type="Proteomes" id="UP001430356"/>
    </source>
</evidence>
<feature type="compositionally biased region" description="Low complexity" evidence="1">
    <location>
        <begin position="751"/>
        <end position="762"/>
    </location>
</feature>
<feature type="compositionally biased region" description="Gly residues" evidence="1">
    <location>
        <begin position="660"/>
        <end position="669"/>
    </location>
</feature>
<feature type="compositionally biased region" description="Pro residues" evidence="1">
    <location>
        <begin position="139"/>
        <end position="158"/>
    </location>
</feature>
<feature type="region of interest" description="Disordered" evidence="1">
    <location>
        <begin position="233"/>
        <end position="252"/>
    </location>
</feature>
<dbReference type="PANTHER" id="PTHR24330:SF19">
    <property type="entry name" value="MEDIATOR OF RNA POLYMERASE II TRANSCRIPTION SUBUNIT 29"/>
    <property type="match status" value="1"/>
</dbReference>
<reference evidence="2 3" key="1">
    <citation type="journal article" date="2021" name="MBio">
        <title>A New Model Trypanosomatid, Novymonas esmeraldas: Genomic Perception of Its 'Candidatus Pandoraea novymonadis' Endosymbiont.</title>
        <authorList>
            <person name="Zakharova A."/>
            <person name="Saura A."/>
            <person name="Butenko A."/>
            <person name="Podesvova L."/>
            <person name="Warmusova S."/>
            <person name="Kostygov A.Y."/>
            <person name="Nenarokova A."/>
            <person name="Lukes J."/>
            <person name="Opperdoes F.R."/>
            <person name="Yurchenko V."/>
        </authorList>
    </citation>
    <scope>NUCLEOTIDE SEQUENCE [LARGE SCALE GENOMIC DNA]</scope>
    <source>
        <strain evidence="2 3">E262AT.01</strain>
    </source>
</reference>